<keyword evidence="3" id="KW-0333">Golgi apparatus</keyword>
<protein>
    <recommendedName>
        <fullName evidence="3">Vacuolar protein sorting-associated protein 51 homolog</fullName>
    </recommendedName>
</protein>
<dbReference type="GO" id="GO:0032456">
    <property type="term" value="P:endocytic recycling"/>
    <property type="evidence" value="ECO:0007669"/>
    <property type="project" value="TreeGrafter"/>
</dbReference>
<dbReference type="OMA" id="DIICERG"/>
<dbReference type="VEuPathDB" id="AmoebaDB:NfTy_035930"/>
<dbReference type="VEuPathDB" id="AmoebaDB:FDP41_013170"/>
<evidence type="ECO:0000256" key="1">
    <source>
        <dbReference type="ARBA" id="ARBA00006080"/>
    </source>
</evidence>
<evidence type="ECO:0000256" key="5">
    <source>
        <dbReference type="SAM" id="MobiDB-lite"/>
    </source>
</evidence>
<dbReference type="GO" id="GO:1990745">
    <property type="term" value="C:EARP complex"/>
    <property type="evidence" value="ECO:0007669"/>
    <property type="project" value="TreeGrafter"/>
</dbReference>
<sequence length="864" mass="99530">MTTPRTPVQRSSSSRQMLSPAAAMTHNDDDEDHEPQATPLSDLVTPDTERERSRMLLAQFYGVMMSDQDGDAASSSATPVNNRQVFDTSDLDSSHFNADDFLKKTITNKAIDELLAQEDSLKKQTKKLDTSLQMLVYENYNKFITATDTIKKMKHHVEGMEDEMKSLLQNMDKITNCSETINSNLQNKRDKIERLSSVNRTLKKMQFLLELPTRLNECIEMKKYSVAVKYFSIANKIFTKNANLSGFKNIEKESNDVIQKMKDTIERDVMNITDDNDPRVQDYLKILIDLEVPIERVRDAYLKVRGDYLKNQMEKVMQETENSRYTTTNDRVKSLNICFLKSIQTFYYTYQMTFLTNDPKIRKQTTAEQLSKDFVEWTKQLFVTYFEHIRILLLKSQTTNEDLKAALKSFCNESVAYINEVPNNKLQDRVYNLVGDTVMTFLIKQMDTVKQNTEQNLQKLAETPETTKPNQLTKIIEDTIQNLKKDLELGLNNYQQFILAEEEVASPLAWVMQFKDKIFKNWIKSMCVEFIDSLLLTCKDYGTPHSRVAILTPEQFKVRKVTSVGALLLAKLCTKLPLRDFKQMLREKFTALDSNPRYKNRDIDEDDTLFNIENMELRIKECSSHLIVYYVEIQARNVSKVIRTGMETHNWLETDVPRDVRHVIRVTVSDLFSIRNQLIEMFPPSQIHDIDPEKSDSGRSGRSTRSAGESSFTYGAFNSESSSMKYSQSSEVVKDVMRIFNKKLANFTIKMPRYFQRAGDSSFSGNEILTEIVKIVVKTLEECVRSVTFGKNGFQQLQVDIAFMQQKSVSLIEDKSFLPSLMQEVMASCAERCISATPLESTIVQSIISKYMTEDSSDSISSKQ</sequence>
<dbReference type="EMBL" id="VFQX01000017">
    <property type="protein sequence ID" value="KAF0980687.1"/>
    <property type="molecule type" value="Genomic_DNA"/>
</dbReference>
<dbReference type="PANTHER" id="PTHR15954">
    <property type="entry name" value="VACUOLAR PROTEIN SORTING-ASSOCIATED PROTEIN 51 HOMOLOG"/>
    <property type="match status" value="1"/>
</dbReference>
<name>A0A6A5BU03_NAEFO</name>
<dbReference type="GO" id="GO:0006869">
    <property type="term" value="P:lipid transport"/>
    <property type="evidence" value="ECO:0007669"/>
    <property type="project" value="UniProtKB-UniRule"/>
</dbReference>
<dbReference type="GO" id="GO:0048193">
    <property type="term" value="P:Golgi vesicle transport"/>
    <property type="evidence" value="ECO:0007669"/>
    <property type="project" value="TreeGrafter"/>
</dbReference>
<organism evidence="6 7">
    <name type="scientific">Naegleria fowleri</name>
    <name type="common">Brain eating amoeba</name>
    <dbReference type="NCBI Taxonomy" id="5763"/>
    <lineage>
        <taxon>Eukaryota</taxon>
        <taxon>Discoba</taxon>
        <taxon>Heterolobosea</taxon>
        <taxon>Tetramitia</taxon>
        <taxon>Eutetramitia</taxon>
        <taxon>Vahlkampfiidae</taxon>
        <taxon>Naegleria</taxon>
    </lineage>
</organism>
<feature type="region of interest" description="Disordered" evidence="5">
    <location>
        <begin position="1"/>
        <end position="49"/>
    </location>
</feature>
<keyword evidence="3" id="KW-0445">Lipid transport</keyword>
<feature type="region of interest" description="Disordered" evidence="5">
    <location>
        <begin position="685"/>
        <end position="709"/>
    </location>
</feature>
<evidence type="ECO:0000256" key="4">
    <source>
        <dbReference type="SAM" id="Coils"/>
    </source>
</evidence>
<evidence type="ECO:0000256" key="3">
    <source>
        <dbReference type="RuleBase" id="RU368010"/>
    </source>
</evidence>
<comment type="subcellular location">
    <subcellularLocation>
        <location evidence="3">Golgi apparatus</location>
        <location evidence="3">trans-Golgi network</location>
    </subcellularLocation>
</comment>
<keyword evidence="3" id="KW-0653">Protein transport</keyword>
<dbReference type="GO" id="GO:0007041">
    <property type="term" value="P:lysosomal transport"/>
    <property type="evidence" value="ECO:0007669"/>
    <property type="project" value="TreeGrafter"/>
</dbReference>
<keyword evidence="2 4" id="KW-0175">Coiled coil</keyword>
<evidence type="ECO:0000256" key="2">
    <source>
        <dbReference type="ARBA" id="ARBA00023054"/>
    </source>
</evidence>
<dbReference type="GO" id="GO:0042147">
    <property type="term" value="P:retrograde transport, endosome to Golgi"/>
    <property type="evidence" value="ECO:0007669"/>
    <property type="project" value="UniProtKB-UniRule"/>
</dbReference>
<dbReference type="PANTHER" id="PTHR15954:SF4">
    <property type="entry name" value="VACUOLAR PROTEIN SORTING-ASSOCIATED PROTEIN 51 HOMOLOG"/>
    <property type="match status" value="1"/>
</dbReference>
<dbReference type="AlphaFoldDB" id="A0A6A5BU03"/>
<dbReference type="InterPro" id="IPR014812">
    <property type="entry name" value="Vps51"/>
</dbReference>
<dbReference type="GO" id="GO:0005829">
    <property type="term" value="C:cytosol"/>
    <property type="evidence" value="ECO:0007669"/>
    <property type="project" value="GOC"/>
</dbReference>
<dbReference type="GO" id="GO:0007030">
    <property type="term" value="P:Golgi organization"/>
    <property type="evidence" value="ECO:0007669"/>
    <property type="project" value="UniProtKB-UniRule"/>
</dbReference>
<comment type="caution">
    <text evidence="6">The sequence shown here is derived from an EMBL/GenBank/DDBJ whole genome shotgun (WGS) entry which is preliminary data.</text>
</comment>
<gene>
    <name evidence="6" type="ORF">FDP41_013170</name>
</gene>
<dbReference type="GO" id="GO:0016020">
    <property type="term" value="C:membrane"/>
    <property type="evidence" value="ECO:0007669"/>
    <property type="project" value="TreeGrafter"/>
</dbReference>
<dbReference type="Pfam" id="PF08700">
    <property type="entry name" value="VPS51_Exo84_N"/>
    <property type="match status" value="1"/>
</dbReference>
<keyword evidence="3" id="KW-0813">Transport</keyword>
<dbReference type="GO" id="GO:0000938">
    <property type="term" value="C:GARP complex"/>
    <property type="evidence" value="ECO:0007669"/>
    <property type="project" value="UniProtKB-UniRule"/>
</dbReference>
<feature type="compositionally biased region" description="Polar residues" evidence="5">
    <location>
        <begin position="1"/>
        <end position="17"/>
    </location>
</feature>
<feature type="compositionally biased region" description="Low complexity" evidence="5">
    <location>
        <begin position="700"/>
        <end position="709"/>
    </location>
</feature>
<dbReference type="GO" id="GO:0015031">
    <property type="term" value="P:protein transport"/>
    <property type="evidence" value="ECO:0007669"/>
    <property type="project" value="UniProtKB-UniRule"/>
</dbReference>
<dbReference type="InterPro" id="IPR016159">
    <property type="entry name" value="Cullin_repeat-like_dom_sf"/>
</dbReference>
<dbReference type="GeneID" id="68120385"/>
<feature type="coiled-coil region" evidence="4">
    <location>
        <begin position="150"/>
        <end position="205"/>
    </location>
</feature>
<dbReference type="VEuPathDB" id="AmoebaDB:NF0027510"/>
<comment type="similarity">
    <text evidence="1 3">Belongs to the VPS51 family.</text>
</comment>
<accession>A0A6A5BU03</accession>
<evidence type="ECO:0000313" key="7">
    <source>
        <dbReference type="Proteomes" id="UP000444721"/>
    </source>
</evidence>
<dbReference type="SUPFAM" id="SSF74788">
    <property type="entry name" value="Cullin repeat-like"/>
    <property type="match status" value="1"/>
</dbReference>
<comment type="subunit">
    <text evidence="3">Component of the Golgi-associated retrograde protein (GARP) complex.</text>
</comment>
<evidence type="ECO:0000313" key="6">
    <source>
        <dbReference type="EMBL" id="KAF0980687.1"/>
    </source>
</evidence>
<dbReference type="RefSeq" id="XP_044565400.1">
    <property type="nucleotide sequence ID" value="XM_044703771.1"/>
</dbReference>
<proteinExistence type="inferred from homology"/>
<dbReference type="OrthoDB" id="203678at2759"/>
<keyword evidence="7" id="KW-1185">Reference proteome</keyword>
<reference evidence="6 7" key="1">
    <citation type="journal article" date="2019" name="Sci. Rep.">
        <title>Nanopore sequencing improves the draft genome of the human pathogenic amoeba Naegleria fowleri.</title>
        <authorList>
            <person name="Liechti N."/>
            <person name="Schurch N."/>
            <person name="Bruggmann R."/>
            <person name="Wittwer M."/>
        </authorList>
    </citation>
    <scope>NUCLEOTIDE SEQUENCE [LARGE SCALE GENOMIC DNA]</scope>
    <source>
        <strain evidence="6 7">ATCC 30894</strain>
    </source>
</reference>
<comment type="function">
    <text evidence="3">Acts as component of the GARP complex that is involved in retrograde transport from early and late endosomes to the trans-Golgi network (TGN).</text>
</comment>
<feature type="compositionally biased region" description="Basic and acidic residues" evidence="5">
    <location>
        <begin position="688"/>
        <end position="699"/>
    </location>
</feature>
<dbReference type="Proteomes" id="UP000444721">
    <property type="component" value="Unassembled WGS sequence"/>
</dbReference>